<gene>
    <name evidence="1" type="ORF">DASC09_017000</name>
</gene>
<reference evidence="1 2" key="1">
    <citation type="journal article" date="2023" name="Elife">
        <title>Identification of key yeast species and microbe-microbe interactions impacting larval growth of Drosophila in the wild.</title>
        <authorList>
            <person name="Mure A."/>
            <person name="Sugiura Y."/>
            <person name="Maeda R."/>
            <person name="Honda K."/>
            <person name="Sakurai N."/>
            <person name="Takahashi Y."/>
            <person name="Watada M."/>
            <person name="Katoh T."/>
            <person name="Gotoh A."/>
            <person name="Gotoh Y."/>
            <person name="Taniguchi I."/>
            <person name="Nakamura K."/>
            <person name="Hayashi T."/>
            <person name="Katayama T."/>
            <person name="Uemura T."/>
            <person name="Hattori Y."/>
        </authorList>
    </citation>
    <scope>NUCLEOTIDE SEQUENCE [LARGE SCALE GENOMIC DNA]</scope>
    <source>
        <strain evidence="1 2">SC-9</strain>
    </source>
</reference>
<dbReference type="RefSeq" id="XP_064851375.1">
    <property type="nucleotide sequence ID" value="XM_064995303.1"/>
</dbReference>
<dbReference type="EMBL" id="BTFZ01000002">
    <property type="protein sequence ID" value="GMM34375.1"/>
    <property type="molecule type" value="Genomic_DNA"/>
</dbReference>
<sequence length="120" mass="13791">MREVVSRLSTEPSEVELKKLLHIGGLTNEAASLVIAECYSKLYRMDMKTASNFKKMTKFILETEDIIHANAVYAFIMWKGNLSVNREFEAKIAMLGWQHNNMSSRQLFQALTTIHSTYKT</sequence>
<name>A0AAV5QHG1_9ASCO</name>
<dbReference type="Proteomes" id="UP001360560">
    <property type="component" value="Unassembled WGS sequence"/>
</dbReference>
<accession>A0AAV5QHG1</accession>
<protein>
    <submittedName>
        <fullName evidence="1">Uncharacterized protein</fullName>
    </submittedName>
</protein>
<dbReference type="GeneID" id="90072354"/>
<evidence type="ECO:0000313" key="1">
    <source>
        <dbReference type="EMBL" id="GMM34375.1"/>
    </source>
</evidence>
<organism evidence="1 2">
    <name type="scientific">Saccharomycopsis crataegensis</name>
    <dbReference type="NCBI Taxonomy" id="43959"/>
    <lineage>
        <taxon>Eukaryota</taxon>
        <taxon>Fungi</taxon>
        <taxon>Dikarya</taxon>
        <taxon>Ascomycota</taxon>
        <taxon>Saccharomycotina</taxon>
        <taxon>Saccharomycetes</taxon>
        <taxon>Saccharomycopsidaceae</taxon>
        <taxon>Saccharomycopsis</taxon>
    </lineage>
</organism>
<evidence type="ECO:0000313" key="2">
    <source>
        <dbReference type="Proteomes" id="UP001360560"/>
    </source>
</evidence>
<proteinExistence type="predicted"/>
<dbReference type="AlphaFoldDB" id="A0AAV5QHG1"/>
<keyword evidence="2" id="KW-1185">Reference proteome</keyword>
<comment type="caution">
    <text evidence="1">The sequence shown here is derived from an EMBL/GenBank/DDBJ whole genome shotgun (WGS) entry which is preliminary data.</text>
</comment>